<comment type="caution">
    <text evidence="7">The sequence shown here is derived from an EMBL/GenBank/DDBJ whole genome shotgun (WGS) entry which is preliminary data.</text>
</comment>
<keyword evidence="2" id="KW-0479">Metal-binding</keyword>
<dbReference type="GO" id="GO:0004190">
    <property type="term" value="F:aspartic-type endopeptidase activity"/>
    <property type="evidence" value="ECO:0007669"/>
    <property type="project" value="UniProtKB-KW"/>
</dbReference>
<evidence type="ECO:0000259" key="6">
    <source>
        <dbReference type="PROSITE" id="PS50994"/>
    </source>
</evidence>
<keyword evidence="1" id="KW-0645">Protease</keyword>
<dbReference type="InterPro" id="IPR025724">
    <property type="entry name" value="GAG-pre-integrase_dom"/>
</dbReference>
<feature type="compositionally biased region" description="Polar residues" evidence="5">
    <location>
        <begin position="798"/>
        <end position="812"/>
    </location>
</feature>
<feature type="compositionally biased region" description="Polar residues" evidence="5">
    <location>
        <begin position="221"/>
        <end position="242"/>
    </location>
</feature>
<dbReference type="InterPro" id="IPR036875">
    <property type="entry name" value="Znf_CCHC_sf"/>
</dbReference>
<evidence type="ECO:0000256" key="3">
    <source>
        <dbReference type="ARBA" id="ARBA00022750"/>
    </source>
</evidence>
<dbReference type="PANTHER" id="PTHR42648">
    <property type="entry name" value="TRANSPOSASE, PUTATIVE-RELATED"/>
    <property type="match status" value="1"/>
</dbReference>
<name>A0AAD8K7B9_TARER</name>
<dbReference type="InterPro" id="IPR036397">
    <property type="entry name" value="RNaseH_sf"/>
</dbReference>
<protein>
    <recommendedName>
        <fullName evidence="6">Integrase catalytic domain-containing protein</fullName>
    </recommendedName>
</protein>
<evidence type="ECO:0000313" key="7">
    <source>
        <dbReference type="EMBL" id="KAK1415826.1"/>
    </source>
</evidence>
<feature type="domain" description="Integrase catalytic" evidence="6">
    <location>
        <begin position="490"/>
        <end position="663"/>
    </location>
</feature>
<organism evidence="7 8">
    <name type="scientific">Tagetes erecta</name>
    <name type="common">African marigold</name>
    <dbReference type="NCBI Taxonomy" id="13708"/>
    <lineage>
        <taxon>Eukaryota</taxon>
        <taxon>Viridiplantae</taxon>
        <taxon>Streptophyta</taxon>
        <taxon>Embryophyta</taxon>
        <taxon>Tracheophyta</taxon>
        <taxon>Spermatophyta</taxon>
        <taxon>Magnoliopsida</taxon>
        <taxon>eudicotyledons</taxon>
        <taxon>Gunneridae</taxon>
        <taxon>Pentapetalae</taxon>
        <taxon>asterids</taxon>
        <taxon>campanulids</taxon>
        <taxon>Asterales</taxon>
        <taxon>Asteraceae</taxon>
        <taxon>Asteroideae</taxon>
        <taxon>Heliantheae alliance</taxon>
        <taxon>Tageteae</taxon>
        <taxon>Tagetes</taxon>
    </lineage>
</organism>
<dbReference type="Pfam" id="PF13976">
    <property type="entry name" value="gag_pre-integrs"/>
    <property type="match status" value="1"/>
</dbReference>
<dbReference type="SUPFAM" id="SSF57756">
    <property type="entry name" value="Retrovirus zinc finger-like domains"/>
    <property type="match status" value="1"/>
</dbReference>
<feature type="region of interest" description="Disordered" evidence="5">
    <location>
        <begin position="213"/>
        <end position="242"/>
    </location>
</feature>
<dbReference type="Pfam" id="PF22936">
    <property type="entry name" value="Pol_BBD"/>
    <property type="match status" value="1"/>
</dbReference>
<evidence type="ECO:0000256" key="1">
    <source>
        <dbReference type="ARBA" id="ARBA00022670"/>
    </source>
</evidence>
<dbReference type="SUPFAM" id="SSF53098">
    <property type="entry name" value="Ribonuclease H-like"/>
    <property type="match status" value="1"/>
</dbReference>
<dbReference type="InterPro" id="IPR012337">
    <property type="entry name" value="RNaseH-like_sf"/>
</dbReference>
<dbReference type="Gene3D" id="3.30.420.10">
    <property type="entry name" value="Ribonuclease H-like superfamily/Ribonuclease H"/>
    <property type="match status" value="1"/>
</dbReference>
<dbReference type="Proteomes" id="UP001229421">
    <property type="component" value="Unassembled WGS sequence"/>
</dbReference>
<dbReference type="GO" id="GO:0008270">
    <property type="term" value="F:zinc ion binding"/>
    <property type="evidence" value="ECO:0007669"/>
    <property type="project" value="InterPro"/>
</dbReference>
<dbReference type="InterPro" id="IPR013103">
    <property type="entry name" value="RVT_2"/>
</dbReference>
<dbReference type="InterPro" id="IPR054722">
    <property type="entry name" value="PolX-like_BBD"/>
</dbReference>
<feature type="region of interest" description="Disordered" evidence="5">
    <location>
        <begin position="758"/>
        <end position="825"/>
    </location>
</feature>
<dbReference type="PANTHER" id="PTHR42648:SF28">
    <property type="entry name" value="TRANSPOSON-ENCODED PROTEIN WITH RIBONUCLEASE H-LIKE AND RETROVIRUS ZINC FINGER-LIKE DOMAINS"/>
    <property type="match status" value="1"/>
</dbReference>
<dbReference type="GO" id="GO:0015074">
    <property type="term" value="P:DNA integration"/>
    <property type="evidence" value="ECO:0007669"/>
    <property type="project" value="InterPro"/>
</dbReference>
<keyword evidence="4" id="KW-0378">Hydrolase</keyword>
<sequence>MTAPTFTPSLGIESLTGANFASWRDNLKLTLGMLDLDYALRYDSPNALNEKSTTEEKEIFNKWERSNRMSLMVIKNSISPIIRGAIPDSKNAKTYLESVEAQFKGTSKAHASTLILKMLTTKYDGVSGVREHIMMMNDMSHKLKGLDMEISDGFLVHFIMTSLPAQFDAFKINYNTQKDKWSMSELMAMCVQEEERLKLEKPQVVHVATTGSHKRKGNFNHGASSKVHNNKQSTSSSMTNSQGKPFCKFCRTHGHKQKDCPQFKEWLKKKGNLPICMVIESFNINVPSNTWWIDSGSMVHITNSLQGFLTIRMLERNQRTVRMGGGEPLNVEGIGTMQLLMKTGQCLELKDTLYVPRITRNLVSVPKLDINGFDVAHGRGKVTISFNSLLIGFGYLNGPVDACLYKLELDHEFSKSLLSFNVNANSTKRKRDLETSSMLWHQRLDHISRDRMSRLVKDEVLPNLDFSDFETCVKCLKGKMAKGNKKGATRSSNLLEIIHTDISGPYPDGISGHNSFITFVDDYSRYMYLFLIKEKSESLETFKAYKAEVENQLNCKIKVVRSDRGGEYYGRHTDIGQAPGPFYKFCKEHGVINQYTMPGTPQQNGVAERRNRTLMDMVRSMLANSGLPQFLWTEALKTAVHILNRVPSKSVPKTPFELWTGRKPSLKYMKVWGCPAEAKLYNPQQKKLDMKTVSCFFIGYPKHSKGYIFYCPSHVTRIVETSHAEFLENSQVSGSSENSDYNLQEMPEVGGRTNLVIPQTTPSGTLSQNTTPPIVSLEPNDPHTLDDNNGEPPLIEQLSETGNDLIQSNEPENQLRRSSRPRRSTNFDDYVTYLNEAEMDVGNCNDPISYNEAISSDQSSEWNKAMTDELNSMYQNDVWDLVELPKGAKPVGCKWVYKIKLDPNGNGKRYRARLVAKGYAQKEGIDYQETFSPVSRKDSLRIVMALVAHYDLELHQMDVKTAFLNGDLQEDVFMTQPEGFKPKGKEHLVCKLKKSIYGLKQSSRQWYLKFDEVMKKEGFIKNQVDQCTYLKMSGSNFTILVLYVDDILLASNSLDMLHESKRLLSHNFDMKDLGEASHIIGIEIHRDRPRGTLGLSQKAYIERVLTRYNMQHCSPSVAPVVKGDVFGSFQCPKTEAEKEQMRLISYASAVGSLMYAQVCTRPDIAYIAGMLGRYQSNPGLDHWKAAKKVLRYLQGTKDYKLTYKRSDNLEVVGYSDSDFAKCKDDKRSTSGYVFMLAGGPISWKSHKQQLTTTSTMMAEYVAVYNATCHGMLLRNLIAGLKVINSISKPLKIYCDNSAAVNFSNSNSSTGAGLYLDTKFLFVRERVEENNLCIEYVSTKDMLADPMTKGLPPRTFEDLVSRMGLTRDSTY</sequence>
<dbReference type="Pfam" id="PF25597">
    <property type="entry name" value="SH3_retrovirus"/>
    <property type="match status" value="1"/>
</dbReference>
<dbReference type="PROSITE" id="PS50994">
    <property type="entry name" value="INTEGRASE"/>
    <property type="match status" value="1"/>
</dbReference>
<proteinExistence type="predicted"/>
<dbReference type="EMBL" id="JAUHHV010000008">
    <property type="protein sequence ID" value="KAK1415826.1"/>
    <property type="molecule type" value="Genomic_DNA"/>
</dbReference>
<evidence type="ECO:0000256" key="2">
    <source>
        <dbReference type="ARBA" id="ARBA00022723"/>
    </source>
</evidence>
<dbReference type="SUPFAM" id="SSF56672">
    <property type="entry name" value="DNA/RNA polymerases"/>
    <property type="match status" value="1"/>
</dbReference>
<evidence type="ECO:0000313" key="8">
    <source>
        <dbReference type="Proteomes" id="UP001229421"/>
    </source>
</evidence>
<dbReference type="InterPro" id="IPR057670">
    <property type="entry name" value="SH3_retrovirus"/>
</dbReference>
<dbReference type="InterPro" id="IPR043502">
    <property type="entry name" value="DNA/RNA_pol_sf"/>
</dbReference>
<reference evidence="7" key="1">
    <citation type="journal article" date="2023" name="bioRxiv">
        <title>Improved chromosome-level genome assembly for marigold (Tagetes erecta).</title>
        <authorList>
            <person name="Jiang F."/>
            <person name="Yuan L."/>
            <person name="Wang S."/>
            <person name="Wang H."/>
            <person name="Xu D."/>
            <person name="Wang A."/>
            <person name="Fan W."/>
        </authorList>
    </citation>
    <scope>NUCLEOTIDE SEQUENCE</scope>
    <source>
        <strain evidence="7">WSJ</strain>
        <tissue evidence="7">Leaf</tissue>
    </source>
</reference>
<keyword evidence="8" id="KW-1185">Reference proteome</keyword>
<keyword evidence="3" id="KW-0064">Aspartyl protease</keyword>
<evidence type="ECO:0000256" key="5">
    <source>
        <dbReference type="SAM" id="MobiDB-lite"/>
    </source>
</evidence>
<feature type="compositionally biased region" description="Polar residues" evidence="5">
    <location>
        <begin position="758"/>
        <end position="773"/>
    </location>
</feature>
<dbReference type="CDD" id="cd09272">
    <property type="entry name" value="RNase_HI_RT_Ty1"/>
    <property type="match status" value="1"/>
</dbReference>
<dbReference type="InterPro" id="IPR001584">
    <property type="entry name" value="Integrase_cat-core"/>
</dbReference>
<gene>
    <name evidence="7" type="ORF">QVD17_31614</name>
</gene>
<dbReference type="GO" id="GO:0003676">
    <property type="term" value="F:nucleic acid binding"/>
    <property type="evidence" value="ECO:0007669"/>
    <property type="project" value="InterPro"/>
</dbReference>
<dbReference type="GO" id="GO:0006508">
    <property type="term" value="P:proteolysis"/>
    <property type="evidence" value="ECO:0007669"/>
    <property type="project" value="UniProtKB-KW"/>
</dbReference>
<dbReference type="Pfam" id="PF07727">
    <property type="entry name" value="RVT_2"/>
    <property type="match status" value="1"/>
</dbReference>
<evidence type="ECO:0000256" key="4">
    <source>
        <dbReference type="ARBA" id="ARBA00022801"/>
    </source>
</evidence>
<dbReference type="Pfam" id="PF14223">
    <property type="entry name" value="Retrotran_gag_2"/>
    <property type="match status" value="1"/>
</dbReference>
<accession>A0AAD8K7B9</accession>
<dbReference type="InterPro" id="IPR039537">
    <property type="entry name" value="Retrotran_Ty1/copia-like"/>
</dbReference>